<evidence type="ECO:0000313" key="1">
    <source>
        <dbReference type="EMBL" id="GFY96436.1"/>
    </source>
</evidence>
<organism evidence="1 2">
    <name type="scientific">Actinidia rufa</name>
    <dbReference type="NCBI Taxonomy" id="165716"/>
    <lineage>
        <taxon>Eukaryota</taxon>
        <taxon>Viridiplantae</taxon>
        <taxon>Streptophyta</taxon>
        <taxon>Embryophyta</taxon>
        <taxon>Tracheophyta</taxon>
        <taxon>Spermatophyta</taxon>
        <taxon>Magnoliopsida</taxon>
        <taxon>eudicotyledons</taxon>
        <taxon>Gunneridae</taxon>
        <taxon>Pentapetalae</taxon>
        <taxon>asterids</taxon>
        <taxon>Ericales</taxon>
        <taxon>Actinidiaceae</taxon>
        <taxon>Actinidia</taxon>
    </lineage>
</organism>
<proteinExistence type="predicted"/>
<name>A0A7J0FDD3_9ERIC</name>
<evidence type="ECO:0000313" key="2">
    <source>
        <dbReference type="Proteomes" id="UP000585474"/>
    </source>
</evidence>
<gene>
    <name evidence="1" type="ORF">Acr_11g0007420</name>
</gene>
<dbReference type="OrthoDB" id="1723776at2759"/>
<sequence>MLSSFSIRPIQSASGCQKDYWSKVGCGGGQSQVKRTPKAWRMVELCSLAVLSFCGNANQCQQKRGGDGRLYSESMSELASSKMMIDTWWEFR</sequence>
<dbReference type="EMBL" id="BJWL01000011">
    <property type="protein sequence ID" value="GFY96436.1"/>
    <property type="molecule type" value="Genomic_DNA"/>
</dbReference>
<dbReference type="Proteomes" id="UP000585474">
    <property type="component" value="Unassembled WGS sequence"/>
</dbReference>
<comment type="caution">
    <text evidence="1">The sequence shown here is derived from an EMBL/GenBank/DDBJ whole genome shotgun (WGS) entry which is preliminary data.</text>
</comment>
<accession>A0A7J0FDD3</accession>
<dbReference type="AlphaFoldDB" id="A0A7J0FDD3"/>
<protein>
    <submittedName>
        <fullName evidence="1">Uncharacterized protein</fullName>
    </submittedName>
</protein>
<reference evidence="1 2" key="1">
    <citation type="submission" date="2019-07" db="EMBL/GenBank/DDBJ databases">
        <title>De Novo Assembly of kiwifruit Actinidia rufa.</title>
        <authorList>
            <person name="Sugita-Konishi S."/>
            <person name="Sato K."/>
            <person name="Mori E."/>
            <person name="Abe Y."/>
            <person name="Kisaki G."/>
            <person name="Hamano K."/>
            <person name="Suezawa K."/>
            <person name="Otani M."/>
            <person name="Fukuda T."/>
            <person name="Manabe T."/>
            <person name="Gomi K."/>
            <person name="Tabuchi M."/>
            <person name="Akimitsu K."/>
            <person name="Kataoka I."/>
        </authorList>
    </citation>
    <scope>NUCLEOTIDE SEQUENCE [LARGE SCALE GENOMIC DNA]</scope>
    <source>
        <strain evidence="2">cv. Fuchu</strain>
    </source>
</reference>
<keyword evidence="2" id="KW-1185">Reference proteome</keyword>